<dbReference type="PANTHER" id="PTHR22744:SF14">
    <property type="entry name" value="BTB DOMAIN-CONTAINING PROTEIN-RELATED"/>
    <property type="match status" value="1"/>
</dbReference>
<reference evidence="2 3" key="1">
    <citation type="submission" date="2022-04" db="EMBL/GenBank/DDBJ databases">
        <title>Chromosome-level reference genomes for two strains of Caenorhabditis briggsae: an improved platform for comparative genomics.</title>
        <authorList>
            <person name="Stevens L."/>
            <person name="Andersen E."/>
        </authorList>
    </citation>
    <scope>NUCLEOTIDE SEQUENCE [LARGE SCALE GENOMIC DNA]</scope>
    <source>
        <strain evidence="2">VX34</strain>
        <tissue evidence="2">Whole-organism</tissue>
    </source>
</reference>
<dbReference type="PANTHER" id="PTHR22744">
    <property type="entry name" value="HELIX LOOP HELIX PROTEIN 21-RELATED"/>
    <property type="match status" value="1"/>
</dbReference>
<evidence type="ECO:0000259" key="1">
    <source>
        <dbReference type="PROSITE" id="PS50097"/>
    </source>
</evidence>
<gene>
    <name evidence="2" type="ORF">L5515_009613</name>
</gene>
<dbReference type="EMBL" id="CP092624">
    <property type="protein sequence ID" value="UMM38036.1"/>
    <property type="molecule type" value="Genomic_DNA"/>
</dbReference>
<dbReference type="AlphaFoldDB" id="A0AAE9FDB0"/>
<dbReference type="InterPro" id="IPR000210">
    <property type="entry name" value="BTB/POZ_dom"/>
</dbReference>
<sequence>MTAKPIHPIYEATFAETDKTDAILLIDDKKLHVNQALLSYHSDHFKTLFLTKIEEKSSNSKLPEFKIENVKFQDFATLLSLVQHNPLKVAESNSERLLELSEKFEIPAAKRHVELFLITTHKDKMDKIRIADRYRLDDLLANGVLGFKTNIEFRNLRQNSDYKSYTDKTRVAIFHRMLDMIQY</sequence>
<organism evidence="2 3">
    <name type="scientific">Caenorhabditis briggsae</name>
    <dbReference type="NCBI Taxonomy" id="6238"/>
    <lineage>
        <taxon>Eukaryota</taxon>
        <taxon>Metazoa</taxon>
        <taxon>Ecdysozoa</taxon>
        <taxon>Nematoda</taxon>
        <taxon>Chromadorea</taxon>
        <taxon>Rhabditida</taxon>
        <taxon>Rhabditina</taxon>
        <taxon>Rhabditomorpha</taxon>
        <taxon>Rhabditoidea</taxon>
        <taxon>Rhabditidae</taxon>
        <taxon>Peloderinae</taxon>
        <taxon>Caenorhabditis</taxon>
    </lineage>
</organism>
<evidence type="ECO:0000313" key="2">
    <source>
        <dbReference type="EMBL" id="UMM38036.1"/>
    </source>
</evidence>
<feature type="domain" description="BTB" evidence="1">
    <location>
        <begin position="20"/>
        <end position="91"/>
    </location>
</feature>
<keyword evidence="3" id="KW-1185">Reference proteome</keyword>
<name>A0AAE9FDB0_CAEBR</name>
<dbReference type="Proteomes" id="UP000829354">
    <property type="component" value="Chromosome V"/>
</dbReference>
<dbReference type="SUPFAM" id="SSF54695">
    <property type="entry name" value="POZ domain"/>
    <property type="match status" value="1"/>
</dbReference>
<protein>
    <recommendedName>
        <fullName evidence="1">BTB domain-containing protein</fullName>
    </recommendedName>
</protein>
<dbReference type="Pfam" id="PF00651">
    <property type="entry name" value="BTB"/>
    <property type="match status" value="1"/>
</dbReference>
<dbReference type="CDD" id="cd18186">
    <property type="entry name" value="BTB_POZ_ZBTB_KLHL-like"/>
    <property type="match status" value="1"/>
</dbReference>
<accession>A0AAE9FDB0</accession>
<dbReference type="InterPro" id="IPR011333">
    <property type="entry name" value="SKP1/BTB/POZ_sf"/>
</dbReference>
<dbReference type="PROSITE" id="PS50097">
    <property type="entry name" value="BTB"/>
    <property type="match status" value="1"/>
</dbReference>
<dbReference type="SMART" id="SM00225">
    <property type="entry name" value="BTB"/>
    <property type="match status" value="1"/>
</dbReference>
<proteinExistence type="predicted"/>
<evidence type="ECO:0000313" key="3">
    <source>
        <dbReference type="Proteomes" id="UP000829354"/>
    </source>
</evidence>
<dbReference type="Gene3D" id="3.30.710.10">
    <property type="entry name" value="Potassium Channel Kv1.1, Chain A"/>
    <property type="match status" value="1"/>
</dbReference>